<evidence type="ECO:0000256" key="4">
    <source>
        <dbReference type="SAM" id="MobiDB-lite"/>
    </source>
</evidence>
<reference evidence="6 7" key="1">
    <citation type="journal article" date="2013" name="Curr. Biol.">
        <title>The Genome of the Foraminiferan Reticulomyxa filosa.</title>
        <authorList>
            <person name="Glockner G."/>
            <person name="Hulsmann N."/>
            <person name="Schleicher M."/>
            <person name="Noegel A.A."/>
            <person name="Eichinger L."/>
            <person name="Gallinger C."/>
            <person name="Pawlowski J."/>
            <person name="Sierra R."/>
            <person name="Euteneuer U."/>
            <person name="Pillet L."/>
            <person name="Moustafa A."/>
            <person name="Platzer M."/>
            <person name="Groth M."/>
            <person name="Szafranski K."/>
            <person name="Schliwa M."/>
        </authorList>
    </citation>
    <scope>NUCLEOTIDE SEQUENCE [LARGE SCALE GENOMIC DNA]</scope>
</reference>
<dbReference type="InterPro" id="IPR027417">
    <property type="entry name" value="P-loop_NTPase"/>
</dbReference>
<evidence type="ECO:0000313" key="6">
    <source>
        <dbReference type="EMBL" id="ETO22792.1"/>
    </source>
</evidence>
<dbReference type="PANTHER" id="PTHR22942:SF30">
    <property type="entry name" value="MEIOTIC RECOMBINATION PROTEIN DMC1_LIM15 HOMOLOG"/>
    <property type="match status" value="1"/>
</dbReference>
<dbReference type="GO" id="GO:0000730">
    <property type="term" value="P:DNA recombinase assembly"/>
    <property type="evidence" value="ECO:0007669"/>
    <property type="project" value="TreeGrafter"/>
</dbReference>
<proteinExistence type="predicted"/>
<keyword evidence="1" id="KW-0547">Nucleotide-binding</keyword>
<feature type="region of interest" description="Disordered" evidence="4">
    <location>
        <begin position="1"/>
        <end position="27"/>
    </location>
</feature>
<dbReference type="GO" id="GO:0000150">
    <property type="term" value="F:DNA strand exchange activity"/>
    <property type="evidence" value="ECO:0007669"/>
    <property type="project" value="TreeGrafter"/>
</dbReference>
<dbReference type="SUPFAM" id="SSF47794">
    <property type="entry name" value="Rad51 N-terminal domain-like"/>
    <property type="match status" value="1"/>
</dbReference>
<evidence type="ECO:0000256" key="1">
    <source>
        <dbReference type="ARBA" id="ARBA00022741"/>
    </source>
</evidence>
<keyword evidence="3" id="KW-0238">DNA-binding</keyword>
<dbReference type="GO" id="GO:0042148">
    <property type="term" value="P:DNA strand invasion"/>
    <property type="evidence" value="ECO:0007669"/>
    <property type="project" value="TreeGrafter"/>
</dbReference>
<feature type="compositionally biased region" description="Basic and acidic residues" evidence="4">
    <location>
        <begin position="11"/>
        <end position="27"/>
    </location>
</feature>
<dbReference type="GO" id="GO:0005524">
    <property type="term" value="F:ATP binding"/>
    <property type="evidence" value="ECO:0007669"/>
    <property type="project" value="UniProtKB-KW"/>
</dbReference>
<dbReference type="OMA" id="LASFHWI"/>
<organism evidence="6 7">
    <name type="scientific">Reticulomyxa filosa</name>
    <dbReference type="NCBI Taxonomy" id="46433"/>
    <lineage>
        <taxon>Eukaryota</taxon>
        <taxon>Sar</taxon>
        <taxon>Rhizaria</taxon>
        <taxon>Retaria</taxon>
        <taxon>Foraminifera</taxon>
        <taxon>Monothalamids</taxon>
        <taxon>Reticulomyxidae</taxon>
        <taxon>Reticulomyxa</taxon>
    </lineage>
</organism>
<evidence type="ECO:0000256" key="3">
    <source>
        <dbReference type="ARBA" id="ARBA00023125"/>
    </source>
</evidence>
<dbReference type="SUPFAM" id="SSF52540">
    <property type="entry name" value="P-loop containing nucleoside triphosphate hydrolases"/>
    <property type="match status" value="1"/>
</dbReference>
<dbReference type="GO" id="GO:0006312">
    <property type="term" value="P:mitotic recombination"/>
    <property type="evidence" value="ECO:0007669"/>
    <property type="project" value="TreeGrafter"/>
</dbReference>
<dbReference type="InterPro" id="IPR010995">
    <property type="entry name" value="DNA_repair_Rad51/TF_NusA_a-hlx"/>
</dbReference>
<comment type="caution">
    <text evidence="6">The sequence shown here is derived from an EMBL/GenBank/DDBJ whole genome shotgun (WGS) entry which is preliminary data.</text>
</comment>
<dbReference type="InterPro" id="IPR013632">
    <property type="entry name" value="Rad51_C"/>
</dbReference>
<sequence>MAEIEENEAEETQKIESQESGIDDKLKDQEKSFHKIEDLQSEGITPQDIKKLRVQGFYTVESVAFAPRKNLLDVKGISEVKVDKLQSAAFKIALPHSFITAAVYHKERQDIVRISTGSTKLDELFGGGIETGSITELFGEFRTGKSQLCHTLCVTAQVNIVV</sequence>
<dbReference type="Pfam" id="PF08423">
    <property type="entry name" value="Rad51"/>
    <property type="match status" value="1"/>
</dbReference>
<dbReference type="Gene3D" id="3.40.50.300">
    <property type="entry name" value="P-loop containing nucleotide triphosphate hydrolases"/>
    <property type="match status" value="1"/>
</dbReference>
<dbReference type="PROSITE" id="PS50162">
    <property type="entry name" value="RECA_2"/>
    <property type="match status" value="1"/>
</dbReference>
<evidence type="ECO:0000313" key="7">
    <source>
        <dbReference type="Proteomes" id="UP000023152"/>
    </source>
</evidence>
<accession>X6NBU4</accession>
<feature type="compositionally biased region" description="Acidic residues" evidence="4">
    <location>
        <begin position="1"/>
        <end position="10"/>
    </location>
</feature>
<name>X6NBU4_RETFI</name>
<evidence type="ECO:0000256" key="2">
    <source>
        <dbReference type="ARBA" id="ARBA00022840"/>
    </source>
</evidence>
<feature type="domain" description="RecA family profile 1" evidence="5">
    <location>
        <begin position="110"/>
        <end position="162"/>
    </location>
</feature>
<keyword evidence="2" id="KW-0067">ATP-binding</keyword>
<dbReference type="GO" id="GO:0003690">
    <property type="term" value="F:double-stranded DNA binding"/>
    <property type="evidence" value="ECO:0007669"/>
    <property type="project" value="TreeGrafter"/>
</dbReference>
<dbReference type="Pfam" id="PF14520">
    <property type="entry name" value="HHH_5"/>
    <property type="match status" value="1"/>
</dbReference>
<dbReference type="FunFam" id="1.10.150.20:FF:000126">
    <property type="entry name" value="DNA repair protein RAD51 homolog"/>
    <property type="match status" value="1"/>
</dbReference>
<dbReference type="Proteomes" id="UP000023152">
    <property type="component" value="Unassembled WGS sequence"/>
</dbReference>
<dbReference type="Gene3D" id="1.10.150.20">
    <property type="entry name" value="5' to 3' exonuclease, C-terminal subdomain"/>
    <property type="match status" value="1"/>
</dbReference>
<dbReference type="OrthoDB" id="10251254at2759"/>
<dbReference type="InterPro" id="IPR020588">
    <property type="entry name" value="RecA_ATP-bd"/>
</dbReference>
<dbReference type="EMBL" id="ASPP01010469">
    <property type="protein sequence ID" value="ETO22792.1"/>
    <property type="molecule type" value="Genomic_DNA"/>
</dbReference>
<keyword evidence="7" id="KW-1185">Reference proteome</keyword>
<dbReference type="AlphaFoldDB" id="X6NBU4"/>
<evidence type="ECO:0000259" key="5">
    <source>
        <dbReference type="PROSITE" id="PS50162"/>
    </source>
</evidence>
<dbReference type="PANTHER" id="PTHR22942">
    <property type="entry name" value="RECA/RAD51/RADA DNA STRAND-PAIRING FAMILY MEMBER"/>
    <property type="match status" value="1"/>
</dbReference>
<protein>
    <submittedName>
        <fullName evidence="6">DNA repair protein RAD51</fullName>
    </submittedName>
</protein>
<dbReference type="GO" id="GO:0140664">
    <property type="term" value="F:ATP-dependent DNA damage sensor activity"/>
    <property type="evidence" value="ECO:0007669"/>
    <property type="project" value="InterPro"/>
</dbReference>
<dbReference type="GO" id="GO:0003697">
    <property type="term" value="F:single-stranded DNA binding"/>
    <property type="evidence" value="ECO:0007669"/>
    <property type="project" value="TreeGrafter"/>
</dbReference>
<gene>
    <name evidence="6" type="ORF">RFI_14404</name>
</gene>